<dbReference type="InterPro" id="IPR024997">
    <property type="entry name" value="DUF3892"/>
</dbReference>
<dbReference type="RefSeq" id="WP_073605112.1">
    <property type="nucleotide sequence ID" value="NZ_FQXZ01000039.1"/>
</dbReference>
<gene>
    <name evidence="1" type="ORF">VA7868_03505</name>
</gene>
<evidence type="ECO:0008006" key="3">
    <source>
        <dbReference type="Google" id="ProtNLM"/>
    </source>
</evidence>
<dbReference type="STRING" id="1216006.VA7868_03505"/>
<accession>A0A1M6A7X8</accession>
<name>A0A1M6A7X8_9VIBR</name>
<dbReference type="OrthoDB" id="826539at2"/>
<dbReference type="AlphaFoldDB" id="A0A1M6A7X8"/>
<evidence type="ECO:0000313" key="2">
    <source>
        <dbReference type="Proteomes" id="UP000184608"/>
    </source>
</evidence>
<sequence>MADNIQIQCINKTNRTSPFERISHIGGITPSGGRWKLSLDEAIKGIESGKWQFYVDVKGQFVWVVISKSASGQKYLKTQKDGEQPNNLLSLPECP</sequence>
<organism evidence="1 2">
    <name type="scientific">Vibrio aerogenes CECT 7868</name>
    <dbReference type="NCBI Taxonomy" id="1216006"/>
    <lineage>
        <taxon>Bacteria</taxon>
        <taxon>Pseudomonadati</taxon>
        <taxon>Pseudomonadota</taxon>
        <taxon>Gammaproteobacteria</taxon>
        <taxon>Vibrionales</taxon>
        <taxon>Vibrionaceae</taxon>
        <taxon>Vibrio</taxon>
    </lineage>
</organism>
<keyword evidence="2" id="KW-1185">Reference proteome</keyword>
<evidence type="ECO:0000313" key="1">
    <source>
        <dbReference type="EMBL" id="SHI32555.1"/>
    </source>
</evidence>
<protein>
    <recommendedName>
        <fullName evidence="3">DUF3892 domain-containing protein</fullName>
    </recommendedName>
</protein>
<dbReference type="Proteomes" id="UP000184608">
    <property type="component" value="Unassembled WGS sequence"/>
</dbReference>
<dbReference type="EMBL" id="FQXZ01000039">
    <property type="protein sequence ID" value="SHI32555.1"/>
    <property type="molecule type" value="Genomic_DNA"/>
</dbReference>
<proteinExistence type="predicted"/>
<dbReference type="Pfam" id="PF13031">
    <property type="entry name" value="DUF3892"/>
    <property type="match status" value="1"/>
</dbReference>
<reference evidence="1 2" key="1">
    <citation type="submission" date="2016-11" db="EMBL/GenBank/DDBJ databases">
        <authorList>
            <person name="Jaros S."/>
            <person name="Januszkiewicz K."/>
            <person name="Wedrychowicz H."/>
        </authorList>
    </citation>
    <scope>NUCLEOTIDE SEQUENCE [LARGE SCALE GENOMIC DNA]</scope>
    <source>
        <strain evidence="1 2">CECT 7868</strain>
    </source>
</reference>